<name>A0A7K1U041_9BACT</name>
<evidence type="ECO:0000256" key="1">
    <source>
        <dbReference type="SAM" id="MobiDB-lite"/>
    </source>
</evidence>
<evidence type="ECO:0000313" key="2">
    <source>
        <dbReference type="EMBL" id="MVT07737.1"/>
    </source>
</evidence>
<protein>
    <submittedName>
        <fullName evidence="2">Uncharacterized protein</fullName>
    </submittedName>
</protein>
<accession>A0A7K1U041</accession>
<feature type="region of interest" description="Disordered" evidence="1">
    <location>
        <begin position="128"/>
        <end position="148"/>
    </location>
</feature>
<gene>
    <name evidence="2" type="ORF">GO493_05650</name>
</gene>
<dbReference type="AlphaFoldDB" id="A0A7K1U041"/>
<proteinExistence type="predicted"/>
<sequence>MSIYHELYEAHKVLLSDRGFDEQTLSSPNRDGFLFDTLRVQLDQCIREMTLGETKTGFSLLTVGFFNNDKDMVNYRLDYNFDADTLSLDISKLEIRWQGKSKVIKLGANEDLPYASVAFEEFKKEVLAKQAQASDRRSRKRMGPTDNR</sequence>
<keyword evidence="3" id="KW-1185">Reference proteome</keyword>
<dbReference type="EMBL" id="WRXN01000001">
    <property type="protein sequence ID" value="MVT07737.1"/>
    <property type="molecule type" value="Genomic_DNA"/>
</dbReference>
<evidence type="ECO:0000313" key="3">
    <source>
        <dbReference type="Proteomes" id="UP000461730"/>
    </source>
</evidence>
<reference evidence="2 3" key="1">
    <citation type="submission" date="2019-12" db="EMBL/GenBank/DDBJ databases">
        <title>Chitinophaga sp. strain ysch24 (GDMCC 1.1355), whole genome shotgun sequence.</title>
        <authorList>
            <person name="Zhang X."/>
        </authorList>
    </citation>
    <scope>NUCLEOTIDE SEQUENCE [LARGE SCALE GENOMIC DNA]</scope>
    <source>
        <strain evidence="3">ysch24</strain>
    </source>
</reference>
<comment type="caution">
    <text evidence="2">The sequence shown here is derived from an EMBL/GenBank/DDBJ whole genome shotgun (WGS) entry which is preliminary data.</text>
</comment>
<dbReference type="RefSeq" id="WP_157305117.1">
    <property type="nucleotide sequence ID" value="NZ_WRXN01000001.1"/>
</dbReference>
<organism evidence="2 3">
    <name type="scientific">Chitinophaga tropicalis</name>
    <dbReference type="NCBI Taxonomy" id="2683588"/>
    <lineage>
        <taxon>Bacteria</taxon>
        <taxon>Pseudomonadati</taxon>
        <taxon>Bacteroidota</taxon>
        <taxon>Chitinophagia</taxon>
        <taxon>Chitinophagales</taxon>
        <taxon>Chitinophagaceae</taxon>
        <taxon>Chitinophaga</taxon>
    </lineage>
</organism>
<dbReference type="Proteomes" id="UP000461730">
    <property type="component" value="Unassembled WGS sequence"/>
</dbReference>